<comment type="caution">
    <text evidence="1">The sequence shown here is derived from an EMBL/GenBank/DDBJ whole genome shotgun (WGS) entry which is preliminary data.</text>
</comment>
<name>A0A6G0YBQ6_APHCR</name>
<reference evidence="1 2" key="1">
    <citation type="submission" date="2019-08" db="EMBL/GenBank/DDBJ databases">
        <title>Whole genome of Aphis craccivora.</title>
        <authorList>
            <person name="Voronova N.V."/>
            <person name="Shulinski R.S."/>
            <person name="Bandarenka Y.V."/>
            <person name="Zhorov D.G."/>
            <person name="Warner D."/>
        </authorList>
    </citation>
    <scope>NUCLEOTIDE SEQUENCE [LARGE SCALE GENOMIC DNA]</scope>
    <source>
        <strain evidence="1">180601</strain>
        <tissue evidence="1">Whole Body</tissue>
    </source>
</reference>
<evidence type="ECO:0008006" key="3">
    <source>
        <dbReference type="Google" id="ProtNLM"/>
    </source>
</evidence>
<dbReference type="EMBL" id="VUJU01004993">
    <property type="protein sequence ID" value="KAF0752615.1"/>
    <property type="molecule type" value="Genomic_DNA"/>
</dbReference>
<protein>
    <recommendedName>
        <fullName evidence="3">C2H2-type domain-containing protein</fullName>
    </recommendedName>
</protein>
<dbReference type="Proteomes" id="UP000478052">
    <property type="component" value="Unassembled WGS sequence"/>
</dbReference>
<proteinExistence type="predicted"/>
<accession>A0A6G0YBQ6</accession>
<evidence type="ECO:0000313" key="1">
    <source>
        <dbReference type="EMBL" id="KAF0752615.1"/>
    </source>
</evidence>
<sequence>MSNPTEEVRTDTIDHIPKFDDRKYATKCKNKKCEFYKSSTVLKLLFSTNDGRLIITDEKSHNGYLSDDGQNMLTKLLINYLFQDQCKGPDLYFRNITKIITEIFPNELEQRVYFIPAKQEGQSHAKGKLIERWKNVSRRLRKVGALKKKLMIQQVVHYHMNFQVISCVHLFKLLKRGSVENKHALQLLSQLDLPELNKEYRTINIIRLLLLPYLIPTKTQIKNPKINTVKKFWKPSLEESASTFVTHVTCPINTILTINELILHLKMFHNLTNESLCVCNQNNCSMDFRGINKFRKHLNRDHSMIYNDSNSKFDINTNFPKTHVPENTDVYNPFINVILNPNTSDNDKTHVNEIYEDFKYHITQFSDTDDLISGIICKLKIKLESLLKSCDPIQKYEIDKFLEVLKNPFSKLNTDHLRIKYLEDNNLFFKPRTINVGSHSGIHKVGCTYYTIPAFPSEYLSSLDSIFVAFLFHSSDRSHYKISNKKMFRALIKELIKIQENGIQLSNHITIYFSLGLVLGDNLGLNSILGFVESFSANHYCRICRSPKSDLQNFICESKLLRNKINYESDLIQDNVSVTGTDDLNSRIELFDYDVMESKNRPPSITLGNLKNGMIIMSAAEMLCFVRYLGLIVGELVPLKCGVWNLYLALRKIIDLCCDRNVQKECAVQQDNLGAEHN</sequence>
<keyword evidence="2" id="KW-1185">Reference proteome</keyword>
<organism evidence="1 2">
    <name type="scientific">Aphis craccivora</name>
    <name type="common">Cowpea aphid</name>
    <dbReference type="NCBI Taxonomy" id="307492"/>
    <lineage>
        <taxon>Eukaryota</taxon>
        <taxon>Metazoa</taxon>
        <taxon>Ecdysozoa</taxon>
        <taxon>Arthropoda</taxon>
        <taxon>Hexapoda</taxon>
        <taxon>Insecta</taxon>
        <taxon>Pterygota</taxon>
        <taxon>Neoptera</taxon>
        <taxon>Paraneoptera</taxon>
        <taxon>Hemiptera</taxon>
        <taxon>Sternorrhyncha</taxon>
        <taxon>Aphidomorpha</taxon>
        <taxon>Aphidoidea</taxon>
        <taxon>Aphididae</taxon>
        <taxon>Aphidini</taxon>
        <taxon>Aphis</taxon>
        <taxon>Aphis</taxon>
    </lineage>
</organism>
<dbReference type="OrthoDB" id="6627643at2759"/>
<dbReference type="AlphaFoldDB" id="A0A6G0YBQ6"/>
<gene>
    <name evidence="1" type="ORF">FWK35_00018635</name>
</gene>
<evidence type="ECO:0000313" key="2">
    <source>
        <dbReference type="Proteomes" id="UP000478052"/>
    </source>
</evidence>